<protein>
    <submittedName>
        <fullName evidence="4">Carbohydrate binding domain-containing protein</fullName>
    </submittedName>
</protein>
<evidence type="ECO:0000256" key="1">
    <source>
        <dbReference type="ARBA" id="ARBA00022801"/>
    </source>
</evidence>
<dbReference type="InterPro" id="IPR003305">
    <property type="entry name" value="CenC_carb-bd"/>
</dbReference>
<dbReference type="SUPFAM" id="SSF51445">
    <property type="entry name" value="(Trans)glycosidases"/>
    <property type="match status" value="1"/>
</dbReference>
<feature type="domain" description="CBM-cenC" evidence="3">
    <location>
        <begin position="75"/>
        <end position="149"/>
    </location>
</feature>
<keyword evidence="5" id="KW-1185">Reference proteome</keyword>
<reference evidence="4 5" key="1">
    <citation type="submission" date="2020-07" db="EMBL/GenBank/DDBJ databases">
        <authorList>
            <person name="Feng X."/>
        </authorList>
    </citation>
    <scope>NUCLEOTIDE SEQUENCE [LARGE SCALE GENOMIC DNA]</scope>
    <source>
        <strain evidence="4 5">JCM14086</strain>
    </source>
</reference>
<keyword evidence="2" id="KW-0732">Signal</keyword>
<evidence type="ECO:0000313" key="4">
    <source>
        <dbReference type="EMBL" id="MBC2601582.1"/>
    </source>
</evidence>
<gene>
    <name evidence="4" type="ORF">H5P30_07310</name>
</gene>
<feature type="chain" id="PRO_5030981632" evidence="2">
    <location>
        <begin position="23"/>
        <end position="1099"/>
    </location>
</feature>
<dbReference type="Gene3D" id="3.20.20.80">
    <property type="entry name" value="Glycosidases"/>
    <property type="match status" value="1"/>
</dbReference>
<dbReference type="SUPFAM" id="SSF49785">
    <property type="entry name" value="Galactose-binding domain-like"/>
    <property type="match status" value="1"/>
</dbReference>
<evidence type="ECO:0000313" key="5">
    <source>
        <dbReference type="Proteomes" id="UP000525652"/>
    </source>
</evidence>
<dbReference type="EMBL" id="JACHVA010000053">
    <property type="protein sequence ID" value="MBC2601582.1"/>
    <property type="molecule type" value="Genomic_DNA"/>
</dbReference>
<name>A0A7X1E5G5_9BACT</name>
<proteinExistence type="predicted"/>
<dbReference type="InterPro" id="IPR017853">
    <property type="entry name" value="GH"/>
</dbReference>
<dbReference type="GO" id="GO:0016798">
    <property type="term" value="F:hydrolase activity, acting on glycosyl bonds"/>
    <property type="evidence" value="ECO:0007669"/>
    <property type="project" value="InterPro"/>
</dbReference>
<dbReference type="Proteomes" id="UP000525652">
    <property type="component" value="Unassembled WGS sequence"/>
</dbReference>
<evidence type="ECO:0000256" key="2">
    <source>
        <dbReference type="SAM" id="SignalP"/>
    </source>
</evidence>
<accession>A0A7X1E5G5</accession>
<keyword evidence="1" id="KW-0378">Hydrolase</keyword>
<evidence type="ECO:0000259" key="3">
    <source>
        <dbReference type="Pfam" id="PF02018"/>
    </source>
</evidence>
<dbReference type="Pfam" id="PF02018">
    <property type="entry name" value="CBM_4_9"/>
    <property type="match status" value="1"/>
</dbReference>
<sequence length="1099" mass="123771">MNKLFCKCLFLGVVSSSSIVFGDSSLATWEYDPPENVRFSASKHHSAEIFYNSEVRTPAGEKVAMIELESLNFGAVPWEIQFSADYKGGLEVGKTYEVSFFCRATEGGVLDICAGLRNNPYTVVPGSTKEFQVSEDWKKYSFQFKTDRDYAEEMTVSRVMLASYGQPSTLYFGPIRLREVPPMVPLALSDDWVVFKNVSPPEDFARIPSEMKGPSGSVTPFLVGGVDGEIDLESASGGGESGRVAILFNEFESSGVGTMRVGMAADWWMQVFMNGKPIYDTLGTGNVSQDFSVNDHVFDFPVQKGNNVLAVKVKSGSKGWRFVYGEPSRAPLDPGLLVIRPGKRWKPLNMDAYIVKSGTALDFANLMGKPEPAGSYGRLIVSEEGRLVFEQRPDHPVRFLAFNNSLSWWRKNAHTWTKQDIENYADAIARQGYNMVRLHHVERFLLGFKIHDRPHKTLLETGIPESAEEIDFDFENYDRFEYLIFCLKERGIYINLDLMAANSGYTLAYTSKVDSRRSFRTQLLFNSEYRKHWKNAVEYLLTRENQYTGTSLKSDPMVALVEPFNEQDLRLYDKNMLKEFTPFFVEFLREKYGNDQDLQKAWSDPSITFANVPVISEDLLRKGDARSEDAGSFLIETMSDMTKWYFETLRGIGYNGLISQWDMIMRTMEVPVRALMPVIAQHSYFSHPSKGIPTKNLVEKSPNWRFKLGSPQYDIMVRQESSLNSSYFRAAAAARFLDRPFLVTEYSHSAYNKFRHERGLYFGSYASFQGWDCLTVHGDTTAVRDTVYEPLALFESAIDPISRASETVAALAFRRGDVEESKQTIEFPLTWDLMFPKHFLAAIGDGYAKLSMLAKIGVSYSEVEPLMAVGKVTPTLKMMPNHFSPLKVTTWYVKASSADEGYFDGLIEELRDAGVLASDNRTSFEERVFESDTKEIVLDAKKETMSVVSPRLEGAILKENSPVDLGNLKIEECSRPASVVVGTLESEGDILNSSHLLLVFATNALNDGMTFERSNMLLLAEIGDLPILMETAKVSLRLKTSQTVKPVVYALNMDGTRGETVPCELKAGELTLQMDTESLEYGTPYFEIVYPDGSLPEKK</sequence>
<dbReference type="AlphaFoldDB" id="A0A7X1E5G5"/>
<dbReference type="RefSeq" id="WP_185692306.1">
    <property type="nucleotide sequence ID" value="NZ_JACHVA010000053.1"/>
</dbReference>
<comment type="caution">
    <text evidence="4">The sequence shown here is derived from an EMBL/GenBank/DDBJ whole genome shotgun (WGS) entry which is preliminary data.</text>
</comment>
<dbReference type="Gene3D" id="2.60.120.260">
    <property type="entry name" value="Galactose-binding domain-like"/>
    <property type="match status" value="1"/>
</dbReference>
<feature type="signal peptide" evidence="2">
    <location>
        <begin position="1"/>
        <end position="22"/>
    </location>
</feature>
<organism evidence="4 5">
    <name type="scientific">Puniceicoccus vermicola</name>
    <dbReference type="NCBI Taxonomy" id="388746"/>
    <lineage>
        <taxon>Bacteria</taxon>
        <taxon>Pseudomonadati</taxon>
        <taxon>Verrucomicrobiota</taxon>
        <taxon>Opitutia</taxon>
        <taxon>Puniceicoccales</taxon>
        <taxon>Puniceicoccaceae</taxon>
        <taxon>Puniceicoccus</taxon>
    </lineage>
</organism>
<dbReference type="InterPro" id="IPR008979">
    <property type="entry name" value="Galactose-bd-like_sf"/>
</dbReference>